<dbReference type="GO" id="GO:0051287">
    <property type="term" value="F:NAD binding"/>
    <property type="evidence" value="ECO:0007669"/>
    <property type="project" value="InterPro"/>
</dbReference>
<dbReference type="Pfam" id="PF22698">
    <property type="entry name" value="Semialdhyde_dhC_1"/>
    <property type="match status" value="1"/>
</dbReference>
<keyword evidence="3 7" id="KW-0028">Amino-acid biosynthesis</keyword>
<dbReference type="SUPFAM" id="SSF51735">
    <property type="entry name" value="NAD(P)-binding Rossmann-fold domains"/>
    <property type="match status" value="1"/>
</dbReference>
<dbReference type="FunFam" id="3.30.360.10:FF:000014">
    <property type="entry name" value="N-acetyl-gamma-glutamyl-phosphate reductase"/>
    <property type="match status" value="1"/>
</dbReference>
<dbReference type="InterPro" id="IPR058924">
    <property type="entry name" value="AGPR_dimerisation_dom"/>
</dbReference>
<gene>
    <name evidence="7" type="primary">argC</name>
    <name evidence="10" type="ORF">CWI73_11505</name>
</gene>
<feature type="active site" evidence="7 8">
    <location>
        <position position="163"/>
    </location>
</feature>
<sequence length="341" mass="36548">MQYQTKQSHTVAIIGASGYVGAELSRLIQKHSALKLFGCYVSEHSSDAGTLLGDLHPQYAHSLAVPLQPLSSGAKAAITEQADTVFLCTDHAVSVALAPGFLQAGLKVIDLSGGFRLHDVNQYSEFYGFEHKHSNWLDDAVYGLAEWNAADIATAQLVAVPGCYPTAALMALMPLKQKSLLTNEKVIVNAVSGVTGAGRKASLTSHGAELSLQAYGLFGHRHTPEIAQQLQQEVLFTPHLANFPRGILATVYATLNDTVTDDDLANAYKCYATAPLVRAKSQSRPAIKNVVQQPFVDIGWHRQGNQLIVLSAIDNLLKGAASQAIQCINLQLGLPVEEGLL</sequence>
<comment type="function">
    <text evidence="7">Catalyzes the NADPH-dependent reduction of N-acetyl-5-glutamyl phosphate to yield N-acetyl-L-glutamate 5-semialdehyde.</text>
</comment>
<evidence type="ECO:0000313" key="10">
    <source>
        <dbReference type="EMBL" id="RUO60673.1"/>
    </source>
</evidence>
<accession>A0A432YI99</accession>
<dbReference type="CDD" id="cd23934">
    <property type="entry name" value="AGPR_1_C"/>
    <property type="match status" value="1"/>
</dbReference>
<dbReference type="UniPathway" id="UPA00068">
    <property type="reaction ID" value="UER00108"/>
</dbReference>
<dbReference type="AlphaFoldDB" id="A0A432YI99"/>
<evidence type="ECO:0000256" key="4">
    <source>
        <dbReference type="ARBA" id="ARBA00022857"/>
    </source>
</evidence>
<protein>
    <recommendedName>
        <fullName evidence="7">N-acetyl-gamma-glutamyl-phosphate reductase</fullName>
        <shortName evidence="7">AGPR</shortName>
        <ecNumber evidence="7">1.2.1.38</ecNumber>
    </recommendedName>
    <alternativeName>
        <fullName evidence="7">N-acetyl-glutamate semialdehyde dehydrogenase</fullName>
        <shortName evidence="7">NAGSA dehydrogenase</shortName>
    </alternativeName>
</protein>
<evidence type="ECO:0000313" key="11">
    <source>
        <dbReference type="Proteomes" id="UP000288361"/>
    </source>
</evidence>
<dbReference type="GO" id="GO:0006526">
    <property type="term" value="P:L-arginine biosynthetic process"/>
    <property type="evidence" value="ECO:0007669"/>
    <property type="project" value="UniProtKB-UniRule"/>
</dbReference>
<keyword evidence="2 7" id="KW-0055">Arginine biosynthesis</keyword>
<dbReference type="Gene3D" id="3.30.360.10">
    <property type="entry name" value="Dihydrodipicolinate Reductase, domain 2"/>
    <property type="match status" value="1"/>
</dbReference>
<comment type="caution">
    <text evidence="10">The sequence shown here is derived from an EMBL/GenBank/DDBJ whole genome shotgun (WGS) entry which is preliminary data.</text>
</comment>
<dbReference type="PANTHER" id="PTHR32338">
    <property type="entry name" value="N-ACETYL-GAMMA-GLUTAMYL-PHOSPHATE REDUCTASE, CHLOROPLASTIC-RELATED-RELATED"/>
    <property type="match status" value="1"/>
</dbReference>
<keyword evidence="4 7" id="KW-0521">NADP</keyword>
<evidence type="ECO:0000256" key="8">
    <source>
        <dbReference type="PROSITE-ProRule" id="PRU10010"/>
    </source>
</evidence>
<dbReference type="PROSITE" id="PS01224">
    <property type="entry name" value="ARGC"/>
    <property type="match status" value="1"/>
</dbReference>
<dbReference type="InterPro" id="IPR050085">
    <property type="entry name" value="AGPR"/>
</dbReference>
<keyword evidence="7" id="KW-0963">Cytoplasm</keyword>
<organism evidence="10 11">
    <name type="scientific">Idiomarina piscisalsi</name>
    <dbReference type="NCBI Taxonomy" id="1096243"/>
    <lineage>
        <taxon>Bacteria</taxon>
        <taxon>Pseudomonadati</taxon>
        <taxon>Pseudomonadota</taxon>
        <taxon>Gammaproteobacteria</taxon>
        <taxon>Alteromonadales</taxon>
        <taxon>Idiomarinaceae</taxon>
        <taxon>Idiomarina</taxon>
    </lineage>
</organism>
<dbReference type="Pfam" id="PF01118">
    <property type="entry name" value="Semialdhyde_dh"/>
    <property type="match status" value="1"/>
</dbReference>
<dbReference type="GO" id="GO:0003942">
    <property type="term" value="F:N-acetyl-gamma-glutamyl-phosphate reductase activity"/>
    <property type="evidence" value="ECO:0007669"/>
    <property type="project" value="UniProtKB-UniRule"/>
</dbReference>
<dbReference type="InterPro" id="IPR036291">
    <property type="entry name" value="NAD(P)-bd_dom_sf"/>
</dbReference>
<dbReference type="SUPFAM" id="SSF55347">
    <property type="entry name" value="Glyceraldehyde-3-phosphate dehydrogenase-like, C-terminal domain"/>
    <property type="match status" value="1"/>
</dbReference>
<comment type="pathway">
    <text evidence="1 7">Amino-acid biosynthesis; L-arginine biosynthesis; N(2)-acetyl-L-ornithine from L-glutamate: step 3/4.</text>
</comment>
<proteinExistence type="inferred from homology"/>
<name>A0A432YI99_9GAMM</name>
<comment type="subcellular location">
    <subcellularLocation>
        <location evidence="7">Cytoplasm</location>
    </subcellularLocation>
</comment>
<dbReference type="RefSeq" id="WP_126752909.1">
    <property type="nucleotide sequence ID" value="NZ_JBHUMT010000013.1"/>
</dbReference>
<dbReference type="NCBIfam" id="TIGR01850">
    <property type="entry name" value="argC"/>
    <property type="match status" value="1"/>
</dbReference>
<dbReference type="Proteomes" id="UP000288361">
    <property type="component" value="Unassembled WGS sequence"/>
</dbReference>
<keyword evidence="5 7" id="KW-0560">Oxidoreductase</keyword>
<evidence type="ECO:0000256" key="2">
    <source>
        <dbReference type="ARBA" id="ARBA00022571"/>
    </source>
</evidence>
<reference evidence="10 11" key="1">
    <citation type="journal article" date="2011" name="Front. Microbiol.">
        <title>Genomic signatures of strain selection and enhancement in Bacillus atrophaeus var. globigii, a historical biowarfare simulant.</title>
        <authorList>
            <person name="Gibbons H.S."/>
            <person name="Broomall S.M."/>
            <person name="McNew L.A."/>
            <person name="Daligault H."/>
            <person name="Chapman C."/>
            <person name="Bruce D."/>
            <person name="Karavis M."/>
            <person name="Krepps M."/>
            <person name="McGregor P.A."/>
            <person name="Hong C."/>
            <person name="Park K.H."/>
            <person name="Akmal A."/>
            <person name="Feldman A."/>
            <person name="Lin J.S."/>
            <person name="Chang W.E."/>
            <person name="Higgs B.W."/>
            <person name="Demirev P."/>
            <person name="Lindquist J."/>
            <person name="Liem A."/>
            <person name="Fochler E."/>
            <person name="Read T.D."/>
            <person name="Tapia R."/>
            <person name="Johnson S."/>
            <person name="Bishop-Lilly K.A."/>
            <person name="Detter C."/>
            <person name="Han C."/>
            <person name="Sozhamannan S."/>
            <person name="Rosenzweig C.N."/>
            <person name="Skowronski E.W."/>
        </authorList>
    </citation>
    <scope>NUCLEOTIDE SEQUENCE [LARGE SCALE GENOMIC DNA]</scope>
    <source>
        <strain evidence="10 11">TPS4-2</strain>
    </source>
</reference>
<dbReference type="HAMAP" id="MF_00150">
    <property type="entry name" value="ArgC_type1"/>
    <property type="match status" value="1"/>
</dbReference>
<dbReference type="InterPro" id="IPR000706">
    <property type="entry name" value="AGPR_type-1"/>
</dbReference>
<dbReference type="PANTHER" id="PTHR32338:SF10">
    <property type="entry name" value="N-ACETYL-GAMMA-GLUTAMYL-PHOSPHATE REDUCTASE, CHLOROPLASTIC-RELATED"/>
    <property type="match status" value="1"/>
</dbReference>
<comment type="catalytic activity">
    <reaction evidence="6 7">
        <text>N-acetyl-L-glutamate 5-semialdehyde + phosphate + NADP(+) = N-acetyl-L-glutamyl 5-phosphate + NADPH + H(+)</text>
        <dbReference type="Rhea" id="RHEA:21588"/>
        <dbReference type="ChEBI" id="CHEBI:15378"/>
        <dbReference type="ChEBI" id="CHEBI:29123"/>
        <dbReference type="ChEBI" id="CHEBI:43474"/>
        <dbReference type="ChEBI" id="CHEBI:57783"/>
        <dbReference type="ChEBI" id="CHEBI:57936"/>
        <dbReference type="ChEBI" id="CHEBI:58349"/>
        <dbReference type="EC" id="1.2.1.38"/>
    </reaction>
</comment>
<dbReference type="GO" id="GO:0005737">
    <property type="term" value="C:cytoplasm"/>
    <property type="evidence" value="ECO:0007669"/>
    <property type="project" value="UniProtKB-SubCell"/>
</dbReference>
<dbReference type="GO" id="GO:0070401">
    <property type="term" value="F:NADP+ binding"/>
    <property type="evidence" value="ECO:0007669"/>
    <property type="project" value="InterPro"/>
</dbReference>
<dbReference type="EMBL" id="PIQA01000014">
    <property type="protein sequence ID" value="RUO60673.1"/>
    <property type="molecule type" value="Genomic_DNA"/>
</dbReference>
<evidence type="ECO:0000259" key="9">
    <source>
        <dbReference type="SMART" id="SM00859"/>
    </source>
</evidence>
<dbReference type="SMART" id="SM00859">
    <property type="entry name" value="Semialdhyde_dh"/>
    <property type="match status" value="1"/>
</dbReference>
<dbReference type="InterPro" id="IPR023013">
    <property type="entry name" value="AGPR_AS"/>
</dbReference>
<evidence type="ECO:0000256" key="5">
    <source>
        <dbReference type="ARBA" id="ARBA00023002"/>
    </source>
</evidence>
<dbReference type="CDD" id="cd17895">
    <property type="entry name" value="AGPR_1_N"/>
    <property type="match status" value="1"/>
</dbReference>
<evidence type="ECO:0000256" key="7">
    <source>
        <dbReference type="HAMAP-Rule" id="MF_00150"/>
    </source>
</evidence>
<dbReference type="Gene3D" id="3.40.50.720">
    <property type="entry name" value="NAD(P)-binding Rossmann-like Domain"/>
    <property type="match status" value="1"/>
</dbReference>
<evidence type="ECO:0000256" key="6">
    <source>
        <dbReference type="ARBA" id="ARBA00050557"/>
    </source>
</evidence>
<feature type="domain" description="Semialdehyde dehydrogenase NAD-binding" evidence="9">
    <location>
        <begin position="10"/>
        <end position="155"/>
    </location>
</feature>
<dbReference type="InterPro" id="IPR000534">
    <property type="entry name" value="Semialdehyde_DH_NAD-bd"/>
</dbReference>
<comment type="similarity">
    <text evidence="7">Belongs to the NAGSA dehydrogenase family. Type 1 subfamily.</text>
</comment>
<evidence type="ECO:0000256" key="1">
    <source>
        <dbReference type="ARBA" id="ARBA00004862"/>
    </source>
</evidence>
<evidence type="ECO:0000256" key="3">
    <source>
        <dbReference type="ARBA" id="ARBA00022605"/>
    </source>
</evidence>
<dbReference type="EC" id="1.2.1.38" evidence="7"/>